<dbReference type="Pfam" id="PF04564">
    <property type="entry name" value="U-box"/>
    <property type="match status" value="1"/>
</dbReference>
<dbReference type="PANTHER" id="PTHR47992">
    <property type="entry name" value="PROTEIN PHOSPHATASE"/>
    <property type="match status" value="1"/>
</dbReference>
<dbReference type="SUPFAM" id="SSF57850">
    <property type="entry name" value="RING/U-box"/>
    <property type="match status" value="1"/>
</dbReference>
<dbReference type="InterPro" id="IPR015655">
    <property type="entry name" value="PP2C"/>
</dbReference>
<organism evidence="3 4">
    <name type="scientific">Chrysophaeum taylorii</name>
    <dbReference type="NCBI Taxonomy" id="2483200"/>
    <lineage>
        <taxon>Eukaryota</taxon>
        <taxon>Sar</taxon>
        <taxon>Stramenopiles</taxon>
        <taxon>Ochrophyta</taxon>
        <taxon>Pelagophyceae</taxon>
        <taxon>Pelagomonadales</taxon>
        <taxon>Pelagomonadaceae</taxon>
        <taxon>Chrysophaeum</taxon>
    </lineage>
</organism>
<dbReference type="GO" id="GO:0016567">
    <property type="term" value="P:protein ubiquitination"/>
    <property type="evidence" value="ECO:0007669"/>
    <property type="project" value="InterPro"/>
</dbReference>
<feature type="compositionally biased region" description="Basic and acidic residues" evidence="1">
    <location>
        <begin position="586"/>
        <end position="600"/>
    </location>
</feature>
<protein>
    <recommendedName>
        <fullName evidence="2">PPM-type phosphatase domain-containing protein</fullName>
    </recommendedName>
</protein>
<accession>A0AAD7UQT6</accession>
<dbReference type="Pfam" id="PF00481">
    <property type="entry name" value="PP2C"/>
    <property type="match status" value="1"/>
</dbReference>
<evidence type="ECO:0000313" key="3">
    <source>
        <dbReference type="EMBL" id="KAJ8614289.1"/>
    </source>
</evidence>
<proteinExistence type="predicted"/>
<sequence length="1076" mass="119905">MAPNKLGAKWQLDAALLSRPVDLTTLVSLSQTDPEDFFADDTLGRMVKLLLNATDDTRSDKDTRLDVLTILSNLAVAPERREQIQMALHGVNEWFDDYMAREEGRAESKDVEPELHKLMLLLLSRLYEYKLKTEDLLELVRLDKVLGLETVVGLLEDGETYTTELHRKQAPATGRMGQWEHKLVCHRHEKPLVLQLCRLLRGFTLPASYFGTEQDAELTEHAVNEFTTEMNLLLDITLKSQLVEKLALACHECLFAAALRDDDDAVPQFFEDDDHRSISCVHSFLQNLYFYATHRTDAFRKHLLADTLLIPRLVLPYLDRSVRRALELNARADVSHHKALATTTDESDDDEARRERRLRRSRGAASRKDSGGALECPPLVQGISASLRTLIIASFRAPPTRFMLELLRRLNPTESLLRASAFVARNEYVFALLCLLNVNMGALDLSSSHMQQPPPPPPEEVTDDDDDDDDDEEEEEEENVDRRRAAHALLHALARVHRRMEADAQARVLQIVTTSGALPVSRDTQSFAAMMSVLLGGSSTRQLEYATGAGEDEIGAEEDQREAIEFQQRARAEAKREAKNRAELYDAKRLAKSSSREAKKTPPRASSESFRLLGELPAVRGIVGGACQRTAGSLRDILDETRRSSVPVQLHLELPAGENNKNNTTATTTTKKKENNFPVEFACAINGHMMKEPCRSPYGHVFEKSTIMLWLQTRGSVCPITGQALAVEELEEDAGLRSRLLQWHIKHMKATMQTARLRRLSLVAEKADSSSGESRAQSTKRAIKEGEGHVSRIWGTSRKGYSPYNPRKKNQDAMELSCDAATRTQTILVLDGHGEAGEVVSSHFKEHFCERVFCHASWHGDTNGMRIAIETAIRDLEAELVRDASVDTEFSGTTLVFCAMRDGILLVANVGDSRVTLGTVRGAVPISIDHKPDVPAEKARILGAGGRVFAVEYDDGVDGPPRVWLGHLDVPGLAMSRSIGDVVAHTAGVSSSPEFFERRLCRSDKFIISATDGLWEFMNDDEVVAMVEKIATETDGSARACVDALVDEANRRWMNNEQVVDDTTVAVCFLANQDHP</sequence>
<name>A0AAD7UQT6_9STRA</name>
<feature type="compositionally biased region" description="Acidic residues" evidence="1">
    <location>
        <begin position="460"/>
        <end position="479"/>
    </location>
</feature>
<dbReference type="GO" id="GO:0004722">
    <property type="term" value="F:protein serine/threonine phosphatase activity"/>
    <property type="evidence" value="ECO:0007669"/>
    <property type="project" value="InterPro"/>
</dbReference>
<dbReference type="AlphaFoldDB" id="A0AAD7UQT6"/>
<feature type="region of interest" description="Disordered" evidence="1">
    <location>
        <begin position="446"/>
        <end position="483"/>
    </location>
</feature>
<dbReference type="GO" id="GO:0004842">
    <property type="term" value="F:ubiquitin-protein transferase activity"/>
    <property type="evidence" value="ECO:0007669"/>
    <property type="project" value="InterPro"/>
</dbReference>
<gene>
    <name evidence="3" type="ORF">CTAYLR_001175</name>
</gene>
<dbReference type="SMART" id="SM00332">
    <property type="entry name" value="PP2Cc"/>
    <property type="match status" value="1"/>
</dbReference>
<dbReference type="InterPro" id="IPR003613">
    <property type="entry name" value="Ubox_domain"/>
</dbReference>
<dbReference type="CDD" id="cd00143">
    <property type="entry name" value="PP2Cc"/>
    <property type="match status" value="1"/>
</dbReference>
<evidence type="ECO:0000256" key="1">
    <source>
        <dbReference type="SAM" id="MobiDB-lite"/>
    </source>
</evidence>
<feature type="domain" description="PPM-type phosphatase" evidence="2">
    <location>
        <begin position="800"/>
        <end position="1070"/>
    </location>
</feature>
<feature type="region of interest" description="Disordered" evidence="1">
    <location>
        <begin position="586"/>
        <end position="609"/>
    </location>
</feature>
<evidence type="ECO:0000259" key="2">
    <source>
        <dbReference type="PROSITE" id="PS51746"/>
    </source>
</evidence>
<keyword evidence="4" id="KW-1185">Reference proteome</keyword>
<dbReference type="SUPFAM" id="SSF81606">
    <property type="entry name" value="PP2C-like"/>
    <property type="match status" value="1"/>
</dbReference>
<dbReference type="EMBL" id="JAQMWT010000009">
    <property type="protein sequence ID" value="KAJ8614289.1"/>
    <property type="molecule type" value="Genomic_DNA"/>
</dbReference>
<feature type="region of interest" description="Disordered" evidence="1">
    <location>
        <begin position="339"/>
        <end position="373"/>
    </location>
</feature>
<dbReference type="Gene3D" id="3.60.40.10">
    <property type="entry name" value="PPM-type phosphatase domain"/>
    <property type="match status" value="1"/>
</dbReference>
<dbReference type="SMART" id="SM00504">
    <property type="entry name" value="Ubox"/>
    <property type="match status" value="1"/>
</dbReference>
<dbReference type="InterPro" id="IPR013083">
    <property type="entry name" value="Znf_RING/FYVE/PHD"/>
</dbReference>
<dbReference type="InterPro" id="IPR036457">
    <property type="entry name" value="PPM-type-like_dom_sf"/>
</dbReference>
<comment type="caution">
    <text evidence="3">The sequence shown here is derived from an EMBL/GenBank/DDBJ whole genome shotgun (WGS) entry which is preliminary data.</text>
</comment>
<dbReference type="Gene3D" id="3.30.40.10">
    <property type="entry name" value="Zinc/RING finger domain, C3HC4 (zinc finger)"/>
    <property type="match status" value="1"/>
</dbReference>
<dbReference type="InterPro" id="IPR001932">
    <property type="entry name" value="PPM-type_phosphatase-like_dom"/>
</dbReference>
<evidence type="ECO:0000313" key="4">
    <source>
        <dbReference type="Proteomes" id="UP001230188"/>
    </source>
</evidence>
<dbReference type="PROSITE" id="PS51746">
    <property type="entry name" value="PPM_2"/>
    <property type="match status" value="1"/>
</dbReference>
<reference evidence="3" key="1">
    <citation type="submission" date="2023-01" db="EMBL/GenBank/DDBJ databases">
        <title>Metagenome sequencing of chrysophaentin producing Chrysophaeum taylorii.</title>
        <authorList>
            <person name="Davison J."/>
            <person name="Bewley C."/>
        </authorList>
    </citation>
    <scope>NUCLEOTIDE SEQUENCE</scope>
    <source>
        <strain evidence="3">NIES-1699</strain>
    </source>
</reference>
<dbReference type="Proteomes" id="UP001230188">
    <property type="component" value="Unassembled WGS sequence"/>
</dbReference>